<evidence type="ECO:0000256" key="1">
    <source>
        <dbReference type="SAM" id="SignalP"/>
    </source>
</evidence>
<proteinExistence type="predicted"/>
<feature type="chain" id="PRO_5014882535" evidence="1">
    <location>
        <begin position="30"/>
        <end position="347"/>
    </location>
</feature>
<keyword evidence="1" id="KW-0732">Signal</keyword>
<reference evidence="2" key="1">
    <citation type="submission" date="2018-01" db="EMBL/GenBank/DDBJ databases">
        <title>An insight into the sialome of Amazonian anophelines.</title>
        <authorList>
            <person name="Ribeiro J.M."/>
            <person name="Scarpassa V."/>
            <person name="Calvo E."/>
        </authorList>
    </citation>
    <scope>NUCLEOTIDE SEQUENCE</scope>
    <source>
        <tissue evidence="2">Salivary glands</tissue>
    </source>
</reference>
<organism evidence="2">
    <name type="scientific">Anopheles triannulatus</name>
    <dbReference type="NCBI Taxonomy" id="58253"/>
    <lineage>
        <taxon>Eukaryota</taxon>
        <taxon>Metazoa</taxon>
        <taxon>Ecdysozoa</taxon>
        <taxon>Arthropoda</taxon>
        <taxon>Hexapoda</taxon>
        <taxon>Insecta</taxon>
        <taxon>Pterygota</taxon>
        <taxon>Neoptera</taxon>
        <taxon>Endopterygota</taxon>
        <taxon>Diptera</taxon>
        <taxon>Nematocera</taxon>
        <taxon>Culicoidea</taxon>
        <taxon>Culicidae</taxon>
        <taxon>Anophelinae</taxon>
        <taxon>Anopheles</taxon>
    </lineage>
</organism>
<dbReference type="EMBL" id="GGFK01013939">
    <property type="protein sequence ID" value="MBW47260.1"/>
    <property type="molecule type" value="Transcribed_RNA"/>
</dbReference>
<name>A0A2M4B2N6_9DIPT</name>
<protein>
    <submittedName>
        <fullName evidence="2">Putative secreted protein</fullName>
    </submittedName>
</protein>
<feature type="signal peptide" evidence="1">
    <location>
        <begin position="1"/>
        <end position="29"/>
    </location>
</feature>
<sequence>MFRLQQLQMLLQLPHVLLLLAHLLKQVVPFLLQLRVLVRRFATTVRQLLAPILERSGPLALRIVTLQQILDLLILLVAGRLNARQPDRNLVQFLLLLLQQIALVVEPLQQLRSLTVDRPDAVLLLVDPSLQLIELLLVLLPHRRQLTVVLLRSLLQPFLQHGTLFAACLQLPGSADERIDPLLYLDAPSVYASQTVHIECGRNGGRVRSVAVLRPQATLQCHYGPLEVVQYRRHLLHFRLVERMLAGKVLVHEVEICLGQNVVRVRHLEVGRQVGVQVLVLLQRGHTEHALLRGATALQQLLLAARRYVVTLEHLHSRIDQCLVRDNVRELAQQLPAFTRFAFLLEM</sequence>
<accession>A0A2M4B2N6</accession>
<dbReference type="AlphaFoldDB" id="A0A2M4B2N6"/>
<evidence type="ECO:0000313" key="2">
    <source>
        <dbReference type="EMBL" id="MBW47260.1"/>
    </source>
</evidence>